<reference evidence="1 2" key="1">
    <citation type="submission" date="2019-09" db="EMBL/GenBank/DDBJ databases">
        <title>A chromosome-level genome assembly of the Chinese tupelo Nyssa sinensis.</title>
        <authorList>
            <person name="Yang X."/>
            <person name="Kang M."/>
            <person name="Yang Y."/>
            <person name="Xiong H."/>
            <person name="Wang M."/>
            <person name="Zhang Z."/>
            <person name="Wang Z."/>
            <person name="Wu H."/>
            <person name="Ma T."/>
            <person name="Liu J."/>
            <person name="Xi Z."/>
        </authorList>
    </citation>
    <scope>NUCLEOTIDE SEQUENCE [LARGE SCALE GENOMIC DNA]</scope>
    <source>
        <strain evidence="1">J267</strain>
        <tissue evidence="1">Leaf</tissue>
    </source>
</reference>
<evidence type="ECO:0000313" key="1">
    <source>
        <dbReference type="EMBL" id="KAA8540699.1"/>
    </source>
</evidence>
<dbReference type="EMBL" id="CM018036">
    <property type="protein sequence ID" value="KAA8540699.1"/>
    <property type="molecule type" value="Genomic_DNA"/>
</dbReference>
<protein>
    <submittedName>
        <fullName evidence="1">Uncharacterized protein</fullName>
    </submittedName>
</protein>
<name>A0A5J5BDE0_9ASTE</name>
<keyword evidence="2" id="KW-1185">Reference proteome</keyword>
<dbReference type="AlphaFoldDB" id="A0A5J5BDE0"/>
<evidence type="ECO:0000313" key="2">
    <source>
        <dbReference type="Proteomes" id="UP000325577"/>
    </source>
</evidence>
<gene>
    <name evidence="1" type="ORF">F0562_024382</name>
</gene>
<organism evidence="1 2">
    <name type="scientific">Nyssa sinensis</name>
    <dbReference type="NCBI Taxonomy" id="561372"/>
    <lineage>
        <taxon>Eukaryota</taxon>
        <taxon>Viridiplantae</taxon>
        <taxon>Streptophyta</taxon>
        <taxon>Embryophyta</taxon>
        <taxon>Tracheophyta</taxon>
        <taxon>Spermatophyta</taxon>
        <taxon>Magnoliopsida</taxon>
        <taxon>eudicotyledons</taxon>
        <taxon>Gunneridae</taxon>
        <taxon>Pentapetalae</taxon>
        <taxon>asterids</taxon>
        <taxon>Cornales</taxon>
        <taxon>Nyssaceae</taxon>
        <taxon>Nyssa</taxon>
    </lineage>
</organism>
<sequence>MDTVHFIYSPAPGPLHFSMPLAKAPYGMAPVISRCDKNLHFQLGLFKRELVKCTQDDPANFTPTPFNGYSINEISQLHCVGNLGSPASVH</sequence>
<accession>A0A5J5BDE0</accession>
<proteinExistence type="predicted"/>
<dbReference type="Proteomes" id="UP000325577">
    <property type="component" value="Linkage Group LG13"/>
</dbReference>